<dbReference type="RefSeq" id="WP_194370293.1">
    <property type="nucleotide sequence ID" value="NZ_CP063767.1"/>
</dbReference>
<gene>
    <name evidence="6" type="ORF">INP52_06930</name>
</gene>
<dbReference type="Pfam" id="PF03466">
    <property type="entry name" value="LysR_substrate"/>
    <property type="match status" value="1"/>
</dbReference>
<dbReference type="Proteomes" id="UP000593735">
    <property type="component" value="Chromosome"/>
</dbReference>
<dbReference type="Gene3D" id="1.10.10.10">
    <property type="entry name" value="Winged helix-like DNA-binding domain superfamily/Winged helix DNA-binding domain"/>
    <property type="match status" value="1"/>
</dbReference>
<keyword evidence="2" id="KW-0805">Transcription regulation</keyword>
<evidence type="ECO:0000256" key="2">
    <source>
        <dbReference type="ARBA" id="ARBA00023015"/>
    </source>
</evidence>
<dbReference type="InterPro" id="IPR036390">
    <property type="entry name" value="WH_DNA-bd_sf"/>
</dbReference>
<feature type="domain" description="HTH lysR-type" evidence="5">
    <location>
        <begin position="1"/>
        <end position="58"/>
    </location>
</feature>
<evidence type="ECO:0000259" key="5">
    <source>
        <dbReference type="PROSITE" id="PS50931"/>
    </source>
</evidence>
<proteinExistence type="inferred from homology"/>
<keyword evidence="7" id="KW-1185">Reference proteome</keyword>
<dbReference type="PRINTS" id="PR00039">
    <property type="entry name" value="HTHLYSR"/>
</dbReference>
<dbReference type="KEGG" id="tio:INP52_06930"/>
<dbReference type="AlphaFoldDB" id="A0A7S7M7I1"/>
<dbReference type="EMBL" id="CP063767">
    <property type="protein sequence ID" value="QOY60147.1"/>
    <property type="molecule type" value="Genomic_DNA"/>
</dbReference>
<evidence type="ECO:0000256" key="4">
    <source>
        <dbReference type="ARBA" id="ARBA00023163"/>
    </source>
</evidence>
<protein>
    <submittedName>
        <fullName evidence="6">LysR family transcriptional regulator</fullName>
    </submittedName>
</protein>
<dbReference type="FunFam" id="1.10.10.10:FF:000001">
    <property type="entry name" value="LysR family transcriptional regulator"/>
    <property type="match status" value="1"/>
</dbReference>
<organism evidence="6 7">
    <name type="scientific">Thermophilibacter immobilis</name>
    <dbReference type="NCBI Taxonomy" id="2779519"/>
    <lineage>
        <taxon>Bacteria</taxon>
        <taxon>Bacillati</taxon>
        <taxon>Actinomycetota</taxon>
        <taxon>Coriobacteriia</taxon>
        <taxon>Coriobacteriales</taxon>
        <taxon>Atopobiaceae</taxon>
        <taxon>Thermophilibacter</taxon>
    </lineage>
</organism>
<dbReference type="PROSITE" id="PS50931">
    <property type="entry name" value="HTH_LYSR"/>
    <property type="match status" value="1"/>
</dbReference>
<dbReference type="GO" id="GO:0032993">
    <property type="term" value="C:protein-DNA complex"/>
    <property type="evidence" value="ECO:0007669"/>
    <property type="project" value="TreeGrafter"/>
</dbReference>
<sequence length="289" mass="30469">MNLKQLGYFVAIAEEGQITAAAKRLHISQPPLSYELAQLERELDTQLVKRGPRGTALTEAGKLLYERATTILALATATTREVSSLGKGMTGTLTLAVASSTAGRAPTARLAELGAHYPGVALEVREGSVSEVLELVSSGIAEVGVVRTPFASQGLRCRYAPAEQLVAVMPPSFEVGGELSVTLADLARVPLVCDRRCAEAVRRLLAARSLEAFVACLTEDARTTCACATAGLGVGLVPASLLRICDTGDQFVKAVDERDLETRAAVVWKADRALSPLAERVVALLGDLS</sequence>
<evidence type="ECO:0000256" key="1">
    <source>
        <dbReference type="ARBA" id="ARBA00009437"/>
    </source>
</evidence>
<dbReference type="Pfam" id="PF00126">
    <property type="entry name" value="HTH_1"/>
    <property type="match status" value="1"/>
</dbReference>
<accession>A0A7S7M7I1</accession>
<comment type="similarity">
    <text evidence="1">Belongs to the LysR transcriptional regulatory family.</text>
</comment>
<evidence type="ECO:0000313" key="7">
    <source>
        <dbReference type="Proteomes" id="UP000593735"/>
    </source>
</evidence>
<keyword evidence="3" id="KW-0238">DNA-binding</keyword>
<dbReference type="GO" id="GO:0003677">
    <property type="term" value="F:DNA binding"/>
    <property type="evidence" value="ECO:0007669"/>
    <property type="project" value="UniProtKB-KW"/>
</dbReference>
<reference evidence="6 7" key="1">
    <citation type="submission" date="2020-10" db="EMBL/GenBank/DDBJ databases">
        <title>Olsenella immobilis sp.nov., isolated from the mud in a fermentation cellar used for the production of Chinese strong-flavoured liquor.</title>
        <authorList>
            <person name="Lu L."/>
        </authorList>
    </citation>
    <scope>NUCLEOTIDE SEQUENCE [LARGE SCALE GENOMIC DNA]</scope>
    <source>
        <strain evidence="6 7">LZLJ-2</strain>
    </source>
</reference>
<dbReference type="Gene3D" id="3.40.190.290">
    <property type="match status" value="1"/>
</dbReference>
<dbReference type="PANTHER" id="PTHR30346:SF17">
    <property type="entry name" value="LYSR FAMILY TRANSCRIPTIONAL REGULATOR"/>
    <property type="match status" value="1"/>
</dbReference>
<dbReference type="SUPFAM" id="SSF53850">
    <property type="entry name" value="Periplasmic binding protein-like II"/>
    <property type="match status" value="1"/>
</dbReference>
<dbReference type="PANTHER" id="PTHR30346">
    <property type="entry name" value="TRANSCRIPTIONAL DUAL REGULATOR HCAR-RELATED"/>
    <property type="match status" value="1"/>
</dbReference>
<dbReference type="SUPFAM" id="SSF46785">
    <property type="entry name" value="Winged helix' DNA-binding domain"/>
    <property type="match status" value="1"/>
</dbReference>
<evidence type="ECO:0000256" key="3">
    <source>
        <dbReference type="ARBA" id="ARBA00023125"/>
    </source>
</evidence>
<dbReference type="InterPro" id="IPR036388">
    <property type="entry name" value="WH-like_DNA-bd_sf"/>
</dbReference>
<name>A0A7S7M7I1_9ACTN</name>
<dbReference type="InterPro" id="IPR005119">
    <property type="entry name" value="LysR_subst-bd"/>
</dbReference>
<dbReference type="InterPro" id="IPR000847">
    <property type="entry name" value="LysR_HTH_N"/>
</dbReference>
<keyword evidence="4" id="KW-0804">Transcription</keyword>
<dbReference type="GO" id="GO:0003700">
    <property type="term" value="F:DNA-binding transcription factor activity"/>
    <property type="evidence" value="ECO:0007669"/>
    <property type="project" value="InterPro"/>
</dbReference>
<evidence type="ECO:0000313" key="6">
    <source>
        <dbReference type="EMBL" id="QOY60147.1"/>
    </source>
</evidence>
<dbReference type="CDD" id="cd05466">
    <property type="entry name" value="PBP2_LTTR_substrate"/>
    <property type="match status" value="1"/>
</dbReference>